<gene>
    <name evidence="1" type="ORF">Vadar_033474</name>
</gene>
<organism evidence="1 2">
    <name type="scientific">Vaccinium darrowii</name>
    <dbReference type="NCBI Taxonomy" id="229202"/>
    <lineage>
        <taxon>Eukaryota</taxon>
        <taxon>Viridiplantae</taxon>
        <taxon>Streptophyta</taxon>
        <taxon>Embryophyta</taxon>
        <taxon>Tracheophyta</taxon>
        <taxon>Spermatophyta</taxon>
        <taxon>Magnoliopsida</taxon>
        <taxon>eudicotyledons</taxon>
        <taxon>Gunneridae</taxon>
        <taxon>Pentapetalae</taxon>
        <taxon>asterids</taxon>
        <taxon>Ericales</taxon>
        <taxon>Ericaceae</taxon>
        <taxon>Vaccinioideae</taxon>
        <taxon>Vaccinieae</taxon>
        <taxon>Vaccinium</taxon>
    </lineage>
</organism>
<name>A0ACB7XLN2_9ERIC</name>
<dbReference type="Proteomes" id="UP000828048">
    <property type="component" value="Chromosome 10"/>
</dbReference>
<comment type="caution">
    <text evidence="1">The sequence shown here is derived from an EMBL/GenBank/DDBJ whole genome shotgun (WGS) entry which is preliminary data.</text>
</comment>
<dbReference type="EMBL" id="CM037160">
    <property type="protein sequence ID" value="KAH7841725.1"/>
    <property type="molecule type" value="Genomic_DNA"/>
</dbReference>
<reference evidence="1 2" key="1">
    <citation type="journal article" date="2021" name="Hortic Res">
        <title>High-quality reference genome and annotation aids understanding of berry development for evergreen blueberry (Vaccinium darrowii).</title>
        <authorList>
            <person name="Yu J."/>
            <person name="Hulse-Kemp A.M."/>
            <person name="Babiker E."/>
            <person name="Staton M."/>
        </authorList>
    </citation>
    <scope>NUCLEOTIDE SEQUENCE [LARGE SCALE GENOMIC DNA]</scope>
    <source>
        <strain evidence="2">cv. NJ 8807/NJ 8810</strain>
        <tissue evidence="1">Young leaf</tissue>
    </source>
</reference>
<evidence type="ECO:0000313" key="1">
    <source>
        <dbReference type="EMBL" id="KAH7841725.1"/>
    </source>
</evidence>
<evidence type="ECO:0000313" key="2">
    <source>
        <dbReference type="Proteomes" id="UP000828048"/>
    </source>
</evidence>
<sequence length="294" mass="31598">MALQKLLSQLRQNVLGSSSAVRSVYTNAIWTSLRKSGLLSHTGDLHTLRFPAPLNHALQSGNQFDAARNSDMLPTADEVKKWMKGAAGNKIYQSLVCIAVCQGGEKFSLPGTIIRSDGIVATSASLLSCLNRKELSETVDVKVLKTNATYKGVLLNADFCSNIAFVKMMSPEPQAVATFGNLDDLYPGIQAVAASCHVRHNILRYAVPSYSCGRFGSVANKIANGESHSRTSGAFIRAAVAPHVDVLGGPLIDPESGVIGVIYSCDSCCQLKATPIVDVLKNLERLEKHREQDP</sequence>
<keyword evidence="2" id="KW-1185">Reference proteome</keyword>
<proteinExistence type="predicted"/>
<protein>
    <submittedName>
        <fullName evidence="1">Uncharacterized protein</fullName>
    </submittedName>
</protein>
<accession>A0ACB7XLN2</accession>